<gene>
    <name evidence="3" type="ORF">FK530_11700</name>
</gene>
<keyword evidence="2" id="KW-1133">Transmembrane helix</keyword>
<accession>A0A5C5S0A4</accession>
<dbReference type="RefSeq" id="WP_146487195.1">
    <property type="nucleotide sequence ID" value="NZ_VIGX01000005.1"/>
</dbReference>
<organism evidence="3 4">
    <name type="scientific">Tsukamurella conjunctivitidis</name>
    <dbReference type="NCBI Taxonomy" id="2592068"/>
    <lineage>
        <taxon>Bacteria</taxon>
        <taxon>Bacillati</taxon>
        <taxon>Actinomycetota</taxon>
        <taxon>Actinomycetes</taxon>
        <taxon>Mycobacteriales</taxon>
        <taxon>Tsukamurellaceae</taxon>
        <taxon>Tsukamurella</taxon>
    </lineage>
</organism>
<feature type="region of interest" description="Disordered" evidence="1">
    <location>
        <begin position="50"/>
        <end position="165"/>
    </location>
</feature>
<dbReference type="OrthoDB" id="10012103at2"/>
<evidence type="ECO:0000256" key="2">
    <source>
        <dbReference type="SAM" id="Phobius"/>
    </source>
</evidence>
<reference evidence="3 4" key="1">
    <citation type="submission" date="2019-06" db="EMBL/GenBank/DDBJ databases">
        <title>Tsukamurella conjunctivitidis sp. nov., Tsukamurella assacharolytica sp. nov. and Tsukamurella sputae sp. nov. isolated from patients with conjunctivitis, bacteraemia (lymphoma) and respiratory infection (sputum) in Hong Kong.</title>
        <authorList>
            <person name="Teng J.L.L."/>
            <person name="Lee H.H."/>
            <person name="Fong J.Y.H."/>
            <person name="Fok K.M.N."/>
            <person name="Lau S.K.P."/>
            <person name="Woo P.C.Y."/>
        </authorList>
    </citation>
    <scope>NUCLEOTIDE SEQUENCE [LARGE SCALE GENOMIC DNA]</scope>
    <source>
        <strain evidence="3 4">HKU72</strain>
    </source>
</reference>
<feature type="transmembrane region" description="Helical" evidence="2">
    <location>
        <begin position="25"/>
        <end position="45"/>
    </location>
</feature>
<keyword evidence="4" id="KW-1185">Reference proteome</keyword>
<evidence type="ECO:0000313" key="4">
    <source>
        <dbReference type="Proteomes" id="UP000319375"/>
    </source>
</evidence>
<protein>
    <submittedName>
        <fullName evidence="3">Uncharacterized protein</fullName>
    </submittedName>
</protein>
<proteinExistence type="predicted"/>
<sequence>MALIVLAIATGFIDAIPVEATIVLCALGVAAGLVGVPLYIAHLLAGWRSPGPSKAATSATTEGEGAGGAERVGEGERGGGGDGADAAVARVDAAKPEPLVEPEVGPDSVTGGEGEPDLRSGQGGADGEVPAEPESPAVDSPQRSAPAQPRCSCHGLPVAADVEGV</sequence>
<name>A0A5C5S0A4_9ACTN</name>
<keyword evidence="2" id="KW-0472">Membrane</keyword>
<comment type="caution">
    <text evidence="3">The sequence shown here is derived from an EMBL/GenBank/DDBJ whole genome shotgun (WGS) entry which is preliminary data.</text>
</comment>
<keyword evidence="2" id="KW-0812">Transmembrane</keyword>
<evidence type="ECO:0000256" key="1">
    <source>
        <dbReference type="SAM" id="MobiDB-lite"/>
    </source>
</evidence>
<dbReference type="Proteomes" id="UP000319375">
    <property type="component" value="Unassembled WGS sequence"/>
</dbReference>
<dbReference type="EMBL" id="VIGX01000005">
    <property type="protein sequence ID" value="TWS28847.1"/>
    <property type="molecule type" value="Genomic_DNA"/>
</dbReference>
<dbReference type="AlphaFoldDB" id="A0A5C5S0A4"/>
<evidence type="ECO:0000313" key="3">
    <source>
        <dbReference type="EMBL" id="TWS28847.1"/>
    </source>
</evidence>